<keyword evidence="13" id="KW-0325">Glycoprotein</keyword>
<evidence type="ECO:0000256" key="10">
    <source>
        <dbReference type="ARBA" id="ARBA00022989"/>
    </source>
</evidence>
<feature type="region of interest" description="Disordered" evidence="16">
    <location>
        <begin position="485"/>
        <end position="518"/>
    </location>
</feature>
<evidence type="ECO:0000256" key="12">
    <source>
        <dbReference type="ARBA" id="ARBA00023136"/>
    </source>
</evidence>
<dbReference type="InterPro" id="IPR001563">
    <property type="entry name" value="Peptidase_S10"/>
</dbReference>
<dbReference type="GO" id="GO:0005802">
    <property type="term" value="C:trans-Golgi network"/>
    <property type="evidence" value="ECO:0007669"/>
    <property type="project" value="TreeGrafter"/>
</dbReference>
<evidence type="ECO:0000256" key="6">
    <source>
        <dbReference type="ARBA" id="ARBA00022692"/>
    </source>
</evidence>
<organism evidence="19 20">
    <name type="scientific">Purpureocillium lavendulum</name>
    <dbReference type="NCBI Taxonomy" id="1247861"/>
    <lineage>
        <taxon>Eukaryota</taxon>
        <taxon>Fungi</taxon>
        <taxon>Dikarya</taxon>
        <taxon>Ascomycota</taxon>
        <taxon>Pezizomycotina</taxon>
        <taxon>Sordariomycetes</taxon>
        <taxon>Hypocreomycetidae</taxon>
        <taxon>Hypocreales</taxon>
        <taxon>Ophiocordycipitaceae</taxon>
        <taxon>Purpureocillium</taxon>
    </lineage>
</organism>
<dbReference type="GO" id="GO:0004185">
    <property type="term" value="F:serine-type carboxypeptidase activity"/>
    <property type="evidence" value="ECO:0007669"/>
    <property type="project" value="UniProtKB-UniRule"/>
</dbReference>
<dbReference type="PANTHER" id="PTHR11802:SF190">
    <property type="entry name" value="PHEROMONE-PROCESSING CARBOXYPEPTIDASE KEX1"/>
    <property type="match status" value="1"/>
</dbReference>
<dbReference type="FunFam" id="3.40.50.1820:FF:000121">
    <property type="entry name" value="Carboxypeptidase D"/>
    <property type="match status" value="1"/>
</dbReference>
<keyword evidence="11" id="KW-0333">Golgi apparatus</keyword>
<feature type="region of interest" description="Disordered" evidence="16">
    <location>
        <begin position="602"/>
        <end position="650"/>
    </location>
</feature>
<evidence type="ECO:0000256" key="9">
    <source>
        <dbReference type="ARBA" id="ARBA00022801"/>
    </source>
</evidence>
<evidence type="ECO:0000313" key="19">
    <source>
        <dbReference type="EMBL" id="KAJ6440390.1"/>
    </source>
</evidence>
<comment type="function">
    <text evidence="14">Protease with a carboxypeptidase B-like function involved in the C-terminal processing of the lysine and arginine residues from protein precursors. Promotes cell fusion and is involved in the programmed cell death.</text>
</comment>
<reference evidence="19" key="1">
    <citation type="submission" date="2023-01" db="EMBL/GenBank/DDBJ databases">
        <title>The growth and conidiation of Purpureocillium lavendulum are regulated by nitrogen source and histone H3K14 acetylation.</title>
        <authorList>
            <person name="Tang P."/>
            <person name="Han J."/>
            <person name="Zhang C."/>
            <person name="Tang P."/>
            <person name="Qi F."/>
            <person name="Zhang K."/>
            <person name="Liang L."/>
        </authorList>
    </citation>
    <scope>NUCLEOTIDE SEQUENCE</scope>
    <source>
        <strain evidence="19">YMF1.00683</strain>
    </source>
</reference>
<dbReference type="InterPro" id="IPR018202">
    <property type="entry name" value="Ser_caboxypep_ser_AS"/>
</dbReference>
<feature type="signal peptide" evidence="18">
    <location>
        <begin position="1"/>
        <end position="45"/>
    </location>
</feature>
<keyword evidence="4 15" id="KW-0121">Carboxypeptidase</keyword>
<dbReference type="PANTHER" id="PTHR11802">
    <property type="entry name" value="SERINE PROTEASE FAMILY S10 SERINE CARBOXYPEPTIDASE"/>
    <property type="match status" value="1"/>
</dbReference>
<evidence type="ECO:0000256" key="13">
    <source>
        <dbReference type="ARBA" id="ARBA00023180"/>
    </source>
</evidence>
<evidence type="ECO:0000313" key="20">
    <source>
        <dbReference type="Proteomes" id="UP001163105"/>
    </source>
</evidence>
<comment type="similarity">
    <text evidence="3 15">Belongs to the peptidase S10 family.</text>
</comment>
<dbReference type="AlphaFoldDB" id="A0AB34FN52"/>
<dbReference type="Gene3D" id="3.40.50.1820">
    <property type="entry name" value="alpha/beta hydrolase"/>
    <property type="match status" value="1"/>
</dbReference>
<evidence type="ECO:0000256" key="15">
    <source>
        <dbReference type="RuleBase" id="RU361156"/>
    </source>
</evidence>
<feature type="transmembrane region" description="Helical" evidence="17">
    <location>
        <begin position="536"/>
        <end position="553"/>
    </location>
</feature>
<feature type="compositionally biased region" description="Polar residues" evidence="16">
    <location>
        <begin position="505"/>
        <end position="515"/>
    </location>
</feature>
<evidence type="ECO:0000256" key="17">
    <source>
        <dbReference type="SAM" id="Phobius"/>
    </source>
</evidence>
<keyword evidence="12 17" id="KW-0472">Membrane</keyword>
<evidence type="ECO:0000256" key="7">
    <source>
        <dbReference type="ARBA" id="ARBA00022703"/>
    </source>
</evidence>
<keyword evidence="6 17" id="KW-0812">Transmembrane</keyword>
<sequence>MIHTLSCRQHEPSADMARIPSLSRPPGLRWPTALLLSLWATVALAGSKSAADYYVRDLPGVPKDTAPIKMHAGHIEVTPEHNGNLFFWHFQNKHIANRQRTVIWVNGGPGCSSEDGALMEIGPYRVKNKDTLALNNGSWNEFANLLFVDNPVGTGFSYVDTDSYIHELDTMADQFVQFLEEFFKIFPEYDQDDIYIAGESYAGQHIPYIAKGILERNKKKSGKEWNLKGLLIGNGWISPNDQYQSYIKFALEKGLLKKDDDITKQLFDMQNNCDRLRASNPDHVDYSECESILSTMLKLTKKGNGNDACMNMYDVRLKDSYPSCGMNWPPDLASVTPYLRRSDVVKALHVDSQKNTGWQECSGAVTSAFRTPKSRPSIQILPDLLKEVPLLLFSGAEDLICNHYGTEELIDNMEWNGAKGFEVTPGNWAPRRNWTFEGEDAGFWQEARNLTYVLFREASHMVPFDYPRRSRDMLDRFMRVDISSIGGEPTDSRIDGEKGPETTVGGASNHTQSAENEAKKKINDAKWAAYQRSGEVVLIIVIIAAGAWGFFIWRQRRKGAAYSALSGDENNSRGSSRIPMRRRHVGGDVEAAAFDETHLDDLHVDSPVAPDGSKYSIGDDSDEEEADSKKLNGEKKGNNSGAGRDLTDRP</sequence>
<evidence type="ECO:0000256" key="5">
    <source>
        <dbReference type="ARBA" id="ARBA00022670"/>
    </source>
</evidence>
<dbReference type="Proteomes" id="UP001163105">
    <property type="component" value="Unassembled WGS sequence"/>
</dbReference>
<dbReference type="Pfam" id="PF00450">
    <property type="entry name" value="Peptidase_S10"/>
    <property type="match status" value="1"/>
</dbReference>
<evidence type="ECO:0000256" key="8">
    <source>
        <dbReference type="ARBA" id="ARBA00022729"/>
    </source>
</evidence>
<keyword evidence="20" id="KW-1185">Reference proteome</keyword>
<feature type="chain" id="PRO_5044255875" description="Carboxypeptidase" evidence="18">
    <location>
        <begin position="46"/>
        <end position="650"/>
    </location>
</feature>
<name>A0AB34FN52_9HYPO</name>
<proteinExistence type="inferred from homology"/>
<evidence type="ECO:0000256" key="1">
    <source>
        <dbReference type="ARBA" id="ARBA00001003"/>
    </source>
</evidence>
<dbReference type="InterPro" id="IPR029058">
    <property type="entry name" value="AB_hydrolase_fold"/>
</dbReference>
<keyword evidence="8 18" id="KW-0732">Signal</keyword>
<feature type="compositionally biased region" description="Basic and acidic residues" evidence="16">
    <location>
        <begin position="627"/>
        <end position="637"/>
    </location>
</feature>
<protein>
    <recommendedName>
        <fullName evidence="15">Carboxypeptidase</fullName>
        <ecNumber evidence="15">3.4.16.-</ecNumber>
    </recommendedName>
</protein>
<comment type="catalytic activity">
    <reaction evidence="1">
        <text>Preferential release of a C-terminal arginine or lysine residue.</text>
        <dbReference type="EC" id="3.4.16.6"/>
    </reaction>
</comment>
<accession>A0AB34FN52</accession>
<feature type="compositionally biased region" description="Basic and acidic residues" evidence="16">
    <location>
        <begin position="490"/>
        <end position="500"/>
    </location>
</feature>
<evidence type="ECO:0000256" key="18">
    <source>
        <dbReference type="SAM" id="SignalP"/>
    </source>
</evidence>
<dbReference type="SUPFAM" id="SSF53474">
    <property type="entry name" value="alpha/beta-Hydrolases"/>
    <property type="match status" value="1"/>
</dbReference>
<evidence type="ECO:0000256" key="16">
    <source>
        <dbReference type="SAM" id="MobiDB-lite"/>
    </source>
</evidence>
<evidence type="ECO:0000256" key="3">
    <source>
        <dbReference type="ARBA" id="ARBA00009431"/>
    </source>
</evidence>
<evidence type="ECO:0000256" key="11">
    <source>
        <dbReference type="ARBA" id="ARBA00023034"/>
    </source>
</evidence>
<evidence type="ECO:0000256" key="4">
    <source>
        <dbReference type="ARBA" id="ARBA00022645"/>
    </source>
</evidence>
<dbReference type="PROSITE" id="PS00131">
    <property type="entry name" value="CARBOXYPEPT_SER_SER"/>
    <property type="match status" value="1"/>
</dbReference>
<dbReference type="EC" id="3.4.16.-" evidence="15"/>
<feature type="region of interest" description="Disordered" evidence="16">
    <location>
        <begin position="562"/>
        <end position="583"/>
    </location>
</feature>
<comment type="subcellular location">
    <subcellularLocation>
        <location evidence="2">Golgi apparatus</location>
        <location evidence="2">trans-Golgi network membrane</location>
        <topology evidence="2">Single-pass type I membrane protein</topology>
    </subcellularLocation>
</comment>
<dbReference type="GO" id="GO:0006915">
    <property type="term" value="P:apoptotic process"/>
    <property type="evidence" value="ECO:0007669"/>
    <property type="project" value="UniProtKB-KW"/>
</dbReference>
<keyword evidence="9 15" id="KW-0378">Hydrolase</keyword>
<dbReference type="GO" id="GO:0006508">
    <property type="term" value="P:proteolysis"/>
    <property type="evidence" value="ECO:0007669"/>
    <property type="project" value="UniProtKB-KW"/>
</dbReference>
<evidence type="ECO:0000256" key="14">
    <source>
        <dbReference type="ARBA" id="ARBA00037042"/>
    </source>
</evidence>
<keyword evidence="7" id="KW-0053">Apoptosis</keyword>
<evidence type="ECO:0000256" key="2">
    <source>
        <dbReference type="ARBA" id="ARBA00004393"/>
    </source>
</evidence>
<keyword evidence="10 17" id="KW-1133">Transmembrane helix</keyword>
<keyword evidence="5 15" id="KW-0645">Protease</keyword>
<dbReference type="PRINTS" id="PR00724">
    <property type="entry name" value="CRBOXYPTASEC"/>
</dbReference>
<gene>
    <name evidence="19" type="primary">KEX1</name>
    <name evidence="19" type="ORF">O9K51_06180</name>
</gene>
<comment type="caution">
    <text evidence="19">The sequence shown here is derived from an EMBL/GenBank/DDBJ whole genome shotgun (WGS) entry which is preliminary data.</text>
</comment>
<dbReference type="EMBL" id="JAQHRD010000005">
    <property type="protein sequence ID" value="KAJ6440390.1"/>
    <property type="molecule type" value="Genomic_DNA"/>
</dbReference>